<dbReference type="AlphaFoldDB" id="A0AAD8YTD2"/>
<dbReference type="Proteomes" id="UP001239994">
    <property type="component" value="Unassembled WGS sequence"/>
</dbReference>
<protein>
    <recommendedName>
        <fullName evidence="5">Crumbs homolog 3a</fullName>
    </recommendedName>
</protein>
<keyword evidence="2" id="KW-1133">Transmembrane helix</keyword>
<evidence type="ECO:0000256" key="1">
    <source>
        <dbReference type="SAM" id="MobiDB-lite"/>
    </source>
</evidence>
<keyword evidence="2" id="KW-0472">Membrane</keyword>
<gene>
    <name evidence="3" type="ORF">P4O66_018931</name>
</gene>
<sequence length="134" mass="14988">WEFRRKKKKTSTYVLNDLDIPMSTYVFRESTRTEAGEQRLATSEMPVNTKHECGEPTTVTTTTPSPGPNVVAIVVPIVVVVVLLLVGLLIFLFCVVKKKRQTEGTYQPSAEEQSGARSVEVPNTLKLPKEERLI</sequence>
<feature type="compositionally biased region" description="Polar residues" evidence="1">
    <location>
        <begin position="103"/>
        <end position="116"/>
    </location>
</feature>
<proteinExistence type="predicted"/>
<dbReference type="EMBL" id="JAROKS010000026">
    <property type="protein sequence ID" value="KAK1785576.1"/>
    <property type="molecule type" value="Genomic_DNA"/>
</dbReference>
<keyword evidence="2" id="KW-0812">Transmembrane</keyword>
<evidence type="ECO:0000313" key="3">
    <source>
        <dbReference type="EMBL" id="KAK1785576.1"/>
    </source>
</evidence>
<reference evidence="3" key="1">
    <citation type="submission" date="2023-03" db="EMBL/GenBank/DDBJ databases">
        <title>Electrophorus voltai genome.</title>
        <authorList>
            <person name="Bian C."/>
        </authorList>
    </citation>
    <scope>NUCLEOTIDE SEQUENCE</scope>
    <source>
        <strain evidence="3">CB-2022</strain>
        <tissue evidence="3">Muscle</tissue>
    </source>
</reference>
<feature type="region of interest" description="Disordered" evidence="1">
    <location>
        <begin position="37"/>
        <end position="65"/>
    </location>
</feature>
<evidence type="ECO:0000256" key="2">
    <source>
        <dbReference type="SAM" id="Phobius"/>
    </source>
</evidence>
<keyword evidence="4" id="KW-1185">Reference proteome</keyword>
<evidence type="ECO:0008006" key="5">
    <source>
        <dbReference type="Google" id="ProtNLM"/>
    </source>
</evidence>
<feature type="non-terminal residue" evidence="3">
    <location>
        <position position="134"/>
    </location>
</feature>
<name>A0AAD8YTD2_9TELE</name>
<feature type="region of interest" description="Disordered" evidence="1">
    <location>
        <begin position="101"/>
        <end position="122"/>
    </location>
</feature>
<feature type="transmembrane region" description="Helical" evidence="2">
    <location>
        <begin position="70"/>
        <end position="96"/>
    </location>
</feature>
<accession>A0AAD8YTD2</accession>
<comment type="caution">
    <text evidence="3">The sequence shown here is derived from an EMBL/GenBank/DDBJ whole genome shotgun (WGS) entry which is preliminary data.</text>
</comment>
<organism evidence="3 4">
    <name type="scientific">Electrophorus voltai</name>
    <dbReference type="NCBI Taxonomy" id="2609070"/>
    <lineage>
        <taxon>Eukaryota</taxon>
        <taxon>Metazoa</taxon>
        <taxon>Chordata</taxon>
        <taxon>Craniata</taxon>
        <taxon>Vertebrata</taxon>
        <taxon>Euteleostomi</taxon>
        <taxon>Actinopterygii</taxon>
        <taxon>Neopterygii</taxon>
        <taxon>Teleostei</taxon>
        <taxon>Ostariophysi</taxon>
        <taxon>Gymnotiformes</taxon>
        <taxon>Gymnotoidei</taxon>
        <taxon>Gymnotidae</taxon>
        <taxon>Electrophorus</taxon>
    </lineage>
</organism>
<feature type="compositionally biased region" description="Low complexity" evidence="1">
    <location>
        <begin position="56"/>
        <end position="65"/>
    </location>
</feature>
<evidence type="ECO:0000313" key="4">
    <source>
        <dbReference type="Proteomes" id="UP001239994"/>
    </source>
</evidence>